<evidence type="ECO:0000313" key="3">
    <source>
        <dbReference type="EMBL" id="AZN30336.1"/>
    </source>
</evidence>
<evidence type="ECO:0000259" key="1">
    <source>
        <dbReference type="Pfam" id="PF00905"/>
    </source>
</evidence>
<gene>
    <name evidence="3" type="ORF">EJO69_08475</name>
</gene>
<evidence type="ECO:0000259" key="2">
    <source>
        <dbReference type="Pfam" id="PF21922"/>
    </source>
</evidence>
<dbReference type="EMBL" id="CP034438">
    <property type="protein sequence ID" value="AZN30336.1"/>
    <property type="molecule type" value="Genomic_DNA"/>
</dbReference>
<dbReference type="InterPro" id="IPR054120">
    <property type="entry name" value="PBPA_dimer"/>
</dbReference>
<dbReference type="GO" id="GO:0071972">
    <property type="term" value="F:peptidoglycan L,D-transpeptidase activity"/>
    <property type="evidence" value="ECO:0007669"/>
    <property type="project" value="TreeGrafter"/>
</dbReference>
<organism evidence="3 4">
    <name type="scientific">Flaviflexus salsibiostraticola</name>
    <dbReference type="NCBI Taxonomy" id="1282737"/>
    <lineage>
        <taxon>Bacteria</taxon>
        <taxon>Bacillati</taxon>
        <taxon>Actinomycetota</taxon>
        <taxon>Actinomycetes</taxon>
        <taxon>Actinomycetales</taxon>
        <taxon>Actinomycetaceae</taxon>
        <taxon>Flaviflexus</taxon>
    </lineage>
</organism>
<evidence type="ECO:0000313" key="4">
    <source>
        <dbReference type="Proteomes" id="UP000270021"/>
    </source>
</evidence>
<feature type="domain" description="Penicillin-binding protein transpeptidase" evidence="1">
    <location>
        <begin position="156"/>
        <end position="479"/>
    </location>
</feature>
<feature type="domain" description="Penicillin binding protein A dimerisation" evidence="2">
    <location>
        <begin position="52"/>
        <end position="135"/>
    </location>
</feature>
<dbReference type="PANTHER" id="PTHR30627">
    <property type="entry name" value="PEPTIDOGLYCAN D,D-TRANSPEPTIDASE"/>
    <property type="match status" value="1"/>
</dbReference>
<dbReference type="GO" id="GO:0071555">
    <property type="term" value="P:cell wall organization"/>
    <property type="evidence" value="ECO:0007669"/>
    <property type="project" value="TreeGrafter"/>
</dbReference>
<accession>A0A3S8ZA43</accession>
<dbReference type="Gene3D" id="3.90.1310.10">
    <property type="entry name" value="Penicillin-binding protein 2a (Domain 2)"/>
    <property type="match status" value="1"/>
</dbReference>
<keyword evidence="4" id="KW-1185">Reference proteome</keyword>
<proteinExistence type="predicted"/>
<protein>
    <submittedName>
        <fullName evidence="3">Penicillin-binding protein 2</fullName>
    </submittedName>
</protein>
<dbReference type="SUPFAM" id="SSF56601">
    <property type="entry name" value="beta-lactamase/transpeptidase-like"/>
    <property type="match status" value="1"/>
</dbReference>
<name>A0A3S8ZA43_9ACTO</name>
<dbReference type="Pfam" id="PF00905">
    <property type="entry name" value="Transpeptidase"/>
    <property type="match status" value="1"/>
</dbReference>
<sequence length="485" mass="51459">MNQPIRRVATLALLMFLALMIAVTMIQFVRAPALTADSRNARTIYEEYGRERGPIIVADQTVASSEPADDVYQFLRTYGQGELYAHSTGYFSVAFNSMTGIERLENDVLGGSSQSLALQRLRDLVTGNEPRGGGVELTLDPQIQQAAVDALNGQRGSIVVLEPDTGRILAMVSVPSYDPNLLASHDAAAARESYEALSTDESRPLINRAVAGDLYAPGSAFKVVTATAMLENGYEPDELIDAPTQYSPPGTSHTINNPGEATCGDGSGQATLLQSLRQSCNTPFAIAAVEMGEETMREQAEAFGFGQELAIPMAVTPSRFPDATTQAELAQSAFGQFDVRVTPMQMAMVASAIANDGSLMRPYLVERTLSPDLDVLRVTDPEELSVAMGEDSAAQMTEMMVDVVANGTGFRAQIPGIDVAGKTGTAEISTSIPPHAWFIGFAPAEDPQFAIAVVVENGGYQGFGTDGGSLAAPMARSVLQAALSE</sequence>
<dbReference type="PANTHER" id="PTHR30627:SF24">
    <property type="entry name" value="PENICILLIN-BINDING PROTEIN 4B"/>
    <property type="match status" value="1"/>
</dbReference>
<dbReference type="Gene3D" id="3.40.710.10">
    <property type="entry name" value="DD-peptidase/beta-lactamase superfamily"/>
    <property type="match status" value="1"/>
</dbReference>
<dbReference type="OrthoDB" id="9766847at2"/>
<dbReference type="RefSeq" id="WP_126040990.1">
    <property type="nucleotide sequence ID" value="NZ_CP034438.1"/>
</dbReference>
<dbReference type="Proteomes" id="UP000270021">
    <property type="component" value="Chromosome"/>
</dbReference>
<dbReference type="AlphaFoldDB" id="A0A3S8ZA43"/>
<dbReference type="KEGG" id="fsl:EJO69_08475"/>
<dbReference type="InterPro" id="IPR050515">
    <property type="entry name" value="Beta-lactam/transpept"/>
</dbReference>
<dbReference type="GO" id="GO:0008658">
    <property type="term" value="F:penicillin binding"/>
    <property type="evidence" value="ECO:0007669"/>
    <property type="project" value="InterPro"/>
</dbReference>
<reference evidence="3 4" key="1">
    <citation type="submission" date="2018-12" db="EMBL/GenBank/DDBJ databases">
        <title>Complete genome sequence of Flaviflexus salsibiostraticola KCTC 33148.</title>
        <authorList>
            <person name="Bae J.-W."/>
        </authorList>
    </citation>
    <scope>NUCLEOTIDE SEQUENCE [LARGE SCALE GENOMIC DNA]</scope>
    <source>
        <strain evidence="3 4">KCTC 33148</strain>
    </source>
</reference>
<dbReference type="InterPro" id="IPR001460">
    <property type="entry name" value="PCN-bd_Tpept"/>
</dbReference>
<dbReference type="GO" id="GO:0005886">
    <property type="term" value="C:plasma membrane"/>
    <property type="evidence" value="ECO:0007669"/>
    <property type="project" value="TreeGrafter"/>
</dbReference>
<dbReference type="InterPro" id="IPR012338">
    <property type="entry name" value="Beta-lactam/transpept-like"/>
</dbReference>
<dbReference type="Pfam" id="PF21922">
    <property type="entry name" value="PBP_dimer_2"/>
    <property type="match status" value="1"/>
</dbReference>